<dbReference type="EMBL" id="FQUS01000033">
    <property type="protein sequence ID" value="SHG54303.1"/>
    <property type="molecule type" value="Genomic_DNA"/>
</dbReference>
<dbReference type="AlphaFoldDB" id="A0A1M5KQ41"/>
<name>A0A1M5KQ41_9BACT</name>
<sequence length="122" mass="13975">MAEDDFNFDEYLEDEETAETSKSNKSNNNESTTEVKKSSSKKKDKNLDKTTDDFLNRNSVESESCAFYMNPQDAEVIRAVAAISNKTQGQFMSYLIDGFINDKGKDKIKKALTKYRNKENLF</sequence>
<dbReference type="STRING" id="1194090.SAMN05443144_13315"/>
<gene>
    <name evidence="2" type="ORF">SAMN05443144_13315</name>
</gene>
<accession>A0A1M5KQ41</accession>
<feature type="region of interest" description="Disordered" evidence="1">
    <location>
        <begin position="1"/>
        <end position="55"/>
    </location>
</feature>
<feature type="compositionally biased region" description="Low complexity" evidence="1">
    <location>
        <begin position="20"/>
        <end position="32"/>
    </location>
</feature>
<keyword evidence="3" id="KW-1185">Reference proteome</keyword>
<evidence type="ECO:0000256" key="1">
    <source>
        <dbReference type="SAM" id="MobiDB-lite"/>
    </source>
</evidence>
<evidence type="ECO:0000313" key="2">
    <source>
        <dbReference type="EMBL" id="SHG54303.1"/>
    </source>
</evidence>
<feature type="compositionally biased region" description="Basic and acidic residues" evidence="1">
    <location>
        <begin position="45"/>
        <end position="55"/>
    </location>
</feature>
<organism evidence="2 3">
    <name type="scientific">Fodinibius roseus</name>
    <dbReference type="NCBI Taxonomy" id="1194090"/>
    <lineage>
        <taxon>Bacteria</taxon>
        <taxon>Pseudomonadati</taxon>
        <taxon>Balneolota</taxon>
        <taxon>Balneolia</taxon>
        <taxon>Balneolales</taxon>
        <taxon>Balneolaceae</taxon>
        <taxon>Fodinibius</taxon>
    </lineage>
</organism>
<dbReference type="Proteomes" id="UP000184041">
    <property type="component" value="Unassembled WGS sequence"/>
</dbReference>
<protein>
    <submittedName>
        <fullName evidence="2">Uncharacterized protein</fullName>
    </submittedName>
</protein>
<evidence type="ECO:0000313" key="3">
    <source>
        <dbReference type="Proteomes" id="UP000184041"/>
    </source>
</evidence>
<reference evidence="2 3" key="1">
    <citation type="submission" date="2016-11" db="EMBL/GenBank/DDBJ databases">
        <authorList>
            <person name="Jaros S."/>
            <person name="Januszkiewicz K."/>
            <person name="Wedrychowicz H."/>
        </authorList>
    </citation>
    <scope>NUCLEOTIDE SEQUENCE [LARGE SCALE GENOMIC DNA]</scope>
    <source>
        <strain evidence="2 3">DSM 21986</strain>
    </source>
</reference>
<feature type="compositionally biased region" description="Acidic residues" evidence="1">
    <location>
        <begin position="1"/>
        <end position="18"/>
    </location>
</feature>
<proteinExistence type="predicted"/>
<dbReference type="RefSeq" id="WP_073068279.1">
    <property type="nucleotide sequence ID" value="NZ_FQUS01000033.1"/>
</dbReference>